<dbReference type="InterPro" id="IPR013968">
    <property type="entry name" value="PKS_KR"/>
</dbReference>
<dbReference type="OrthoDB" id="191139at2759"/>
<dbReference type="Proteomes" id="UP000244855">
    <property type="component" value="Unassembled WGS sequence"/>
</dbReference>
<name>A0A2V1DUT0_9PLEO</name>
<organism evidence="3 4">
    <name type="scientific">Periconia macrospinosa</name>
    <dbReference type="NCBI Taxonomy" id="97972"/>
    <lineage>
        <taxon>Eukaryota</taxon>
        <taxon>Fungi</taxon>
        <taxon>Dikarya</taxon>
        <taxon>Ascomycota</taxon>
        <taxon>Pezizomycotina</taxon>
        <taxon>Dothideomycetes</taxon>
        <taxon>Pleosporomycetidae</taxon>
        <taxon>Pleosporales</taxon>
        <taxon>Massarineae</taxon>
        <taxon>Periconiaceae</taxon>
        <taxon>Periconia</taxon>
    </lineage>
</organism>
<evidence type="ECO:0000259" key="2">
    <source>
        <dbReference type="Pfam" id="PF08659"/>
    </source>
</evidence>
<dbReference type="STRING" id="97972.A0A2V1DUT0"/>
<evidence type="ECO:0000313" key="3">
    <source>
        <dbReference type="EMBL" id="PVI01024.1"/>
    </source>
</evidence>
<dbReference type="Gene3D" id="3.40.50.720">
    <property type="entry name" value="NAD(P)-binding Rossmann-like Domain"/>
    <property type="match status" value="1"/>
</dbReference>
<keyword evidence="4" id="KW-1185">Reference proteome</keyword>
<reference evidence="3 4" key="1">
    <citation type="journal article" date="2018" name="Sci. Rep.">
        <title>Comparative genomics provides insights into the lifestyle and reveals functional heterogeneity of dark septate endophytic fungi.</title>
        <authorList>
            <person name="Knapp D.G."/>
            <person name="Nemeth J.B."/>
            <person name="Barry K."/>
            <person name="Hainaut M."/>
            <person name="Henrissat B."/>
            <person name="Johnson J."/>
            <person name="Kuo A."/>
            <person name="Lim J.H.P."/>
            <person name="Lipzen A."/>
            <person name="Nolan M."/>
            <person name="Ohm R.A."/>
            <person name="Tamas L."/>
            <person name="Grigoriev I.V."/>
            <person name="Spatafora J.W."/>
            <person name="Nagy L.G."/>
            <person name="Kovacs G.M."/>
        </authorList>
    </citation>
    <scope>NUCLEOTIDE SEQUENCE [LARGE SCALE GENOMIC DNA]</scope>
    <source>
        <strain evidence="3 4">DSE2036</strain>
    </source>
</reference>
<proteinExistence type="predicted"/>
<evidence type="ECO:0000256" key="1">
    <source>
        <dbReference type="ARBA" id="ARBA00023002"/>
    </source>
</evidence>
<evidence type="ECO:0000313" key="4">
    <source>
        <dbReference type="Proteomes" id="UP000244855"/>
    </source>
</evidence>
<dbReference type="GO" id="GO:0016491">
    <property type="term" value="F:oxidoreductase activity"/>
    <property type="evidence" value="ECO:0007669"/>
    <property type="project" value="UniProtKB-KW"/>
</dbReference>
<gene>
    <name evidence="3" type="ORF">DM02DRAFT_613976</name>
</gene>
<protein>
    <recommendedName>
        <fullName evidence="2">Ketoreductase (KR) domain-containing protein</fullName>
    </recommendedName>
</protein>
<feature type="domain" description="Ketoreductase (KR)" evidence="2">
    <location>
        <begin position="17"/>
        <end position="89"/>
    </location>
</feature>
<accession>A0A2V1DUT0</accession>
<dbReference type="PANTHER" id="PTHR43157:SF31">
    <property type="entry name" value="PHOSPHATIDYLINOSITOL-GLYCAN BIOSYNTHESIS CLASS F PROTEIN"/>
    <property type="match status" value="1"/>
</dbReference>
<keyword evidence="1" id="KW-0560">Oxidoreductase</keyword>
<sequence>MMFHPEKDIPSSSGKVIVVTGANAGIGKQTSIELARHCPSQIWVGTRNVQTGNEAVAKIKTATAPGTIVKLLEMFVSSLDSVKAAAKEREPVGQGWKAGREIVGVDGERTRRAYPLKFGMW</sequence>
<dbReference type="EMBL" id="KZ805364">
    <property type="protein sequence ID" value="PVI01024.1"/>
    <property type="molecule type" value="Genomic_DNA"/>
</dbReference>
<dbReference type="InterPro" id="IPR036291">
    <property type="entry name" value="NAD(P)-bd_dom_sf"/>
</dbReference>
<dbReference type="PANTHER" id="PTHR43157">
    <property type="entry name" value="PHOSPHATIDYLINOSITOL-GLYCAN BIOSYNTHESIS CLASS F PROTEIN-RELATED"/>
    <property type="match status" value="1"/>
</dbReference>
<dbReference type="AlphaFoldDB" id="A0A2V1DUT0"/>
<dbReference type="Pfam" id="PF08659">
    <property type="entry name" value="KR"/>
    <property type="match status" value="1"/>
</dbReference>
<dbReference type="SUPFAM" id="SSF51735">
    <property type="entry name" value="NAD(P)-binding Rossmann-fold domains"/>
    <property type="match status" value="1"/>
</dbReference>